<evidence type="ECO:0000313" key="2">
    <source>
        <dbReference type="EMBL" id="HIW77740.1"/>
    </source>
</evidence>
<evidence type="ECO:0000313" key="3">
    <source>
        <dbReference type="Proteomes" id="UP000824264"/>
    </source>
</evidence>
<sequence length="137" mass="15507">MKDAKIALLLFGGAFLWHWALLWSSVDSKGPDSLLMFLVELYLPVVLAAFPLLRSFSRCTGKRYLSLPVMLAFGAGYFLLLCTVLGVFWEWGTWGADLTLTLVEWCAGILVALLYLCMFLLHLWAKMKAFDERHKGV</sequence>
<feature type="transmembrane region" description="Helical" evidence="1">
    <location>
        <begin position="101"/>
        <end position="125"/>
    </location>
</feature>
<protein>
    <submittedName>
        <fullName evidence="2">Uncharacterized protein</fullName>
    </submittedName>
</protein>
<accession>A0A9D1QYP5</accession>
<reference evidence="2" key="1">
    <citation type="journal article" date="2021" name="PeerJ">
        <title>Extensive microbial diversity within the chicken gut microbiome revealed by metagenomics and culture.</title>
        <authorList>
            <person name="Gilroy R."/>
            <person name="Ravi A."/>
            <person name="Getino M."/>
            <person name="Pursley I."/>
            <person name="Horton D.L."/>
            <person name="Alikhan N.F."/>
            <person name="Baker D."/>
            <person name="Gharbi K."/>
            <person name="Hall N."/>
            <person name="Watson M."/>
            <person name="Adriaenssens E.M."/>
            <person name="Foster-Nyarko E."/>
            <person name="Jarju S."/>
            <person name="Secka A."/>
            <person name="Antonio M."/>
            <person name="Oren A."/>
            <person name="Chaudhuri R.R."/>
            <person name="La Ragione R."/>
            <person name="Hildebrand F."/>
            <person name="Pallen M.J."/>
        </authorList>
    </citation>
    <scope>NUCLEOTIDE SEQUENCE</scope>
    <source>
        <strain evidence="2">ChiSxjej5B17-1746</strain>
    </source>
</reference>
<keyword evidence="1" id="KW-0472">Membrane</keyword>
<reference evidence="2" key="2">
    <citation type="submission" date="2021-04" db="EMBL/GenBank/DDBJ databases">
        <authorList>
            <person name="Gilroy R."/>
        </authorList>
    </citation>
    <scope>NUCLEOTIDE SEQUENCE</scope>
    <source>
        <strain evidence="2">ChiSxjej5B17-1746</strain>
    </source>
</reference>
<organism evidence="2 3">
    <name type="scientific">Candidatus Bilophila faecipullorum</name>
    <dbReference type="NCBI Taxonomy" id="2838482"/>
    <lineage>
        <taxon>Bacteria</taxon>
        <taxon>Pseudomonadati</taxon>
        <taxon>Thermodesulfobacteriota</taxon>
        <taxon>Desulfovibrionia</taxon>
        <taxon>Desulfovibrionales</taxon>
        <taxon>Desulfovibrionaceae</taxon>
        <taxon>Bilophila</taxon>
    </lineage>
</organism>
<keyword evidence="1" id="KW-0812">Transmembrane</keyword>
<dbReference type="AlphaFoldDB" id="A0A9D1QYP5"/>
<feature type="transmembrane region" description="Helical" evidence="1">
    <location>
        <begin position="34"/>
        <end position="53"/>
    </location>
</feature>
<comment type="caution">
    <text evidence="2">The sequence shown here is derived from an EMBL/GenBank/DDBJ whole genome shotgun (WGS) entry which is preliminary data.</text>
</comment>
<keyword evidence="1" id="KW-1133">Transmembrane helix</keyword>
<name>A0A9D1QYP5_9BACT</name>
<dbReference type="Proteomes" id="UP000824264">
    <property type="component" value="Unassembled WGS sequence"/>
</dbReference>
<proteinExistence type="predicted"/>
<evidence type="ECO:0000256" key="1">
    <source>
        <dbReference type="SAM" id="Phobius"/>
    </source>
</evidence>
<dbReference type="EMBL" id="DXGI01000040">
    <property type="protein sequence ID" value="HIW77740.1"/>
    <property type="molecule type" value="Genomic_DNA"/>
</dbReference>
<gene>
    <name evidence="2" type="ORF">H9874_01150</name>
</gene>
<feature type="transmembrane region" description="Helical" evidence="1">
    <location>
        <begin position="65"/>
        <end position="89"/>
    </location>
</feature>